<dbReference type="InterPro" id="IPR007560">
    <property type="entry name" value="Restrct_endonuc_IV_Mrr"/>
</dbReference>
<accession>A0ABQ5XQ47</accession>
<keyword evidence="1" id="KW-1133">Transmembrane helix</keyword>
<dbReference type="Pfam" id="PF04471">
    <property type="entry name" value="Mrr_cat"/>
    <property type="match status" value="1"/>
</dbReference>
<evidence type="ECO:0000313" key="4">
    <source>
        <dbReference type="Proteomes" id="UP001156670"/>
    </source>
</evidence>
<name>A0ABQ5XQ47_9GAMM</name>
<dbReference type="PANTHER" id="PTHR30015">
    <property type="entry name" value="MRR RESTRICTION SYSTEM PROTEIN"/>
    <property type="match status" value="1"/>
</dbReference>
<dbReference type="Proteomes" id="UP001156670">
    <property type="component" value="Unassembled WGS sequence"/>
</dbReference>
<dbReference type="PANTHER" id="PTHR30015:SF7">
    <property type="entry name" value="TYPE IV METHYL-DIRECTED RESTRICTION ENZYME ECOKMRR"/>
    <property type="match status" value="1"/>
</dbReference>
<gene>
    <name evidence="3" type="ORF">GCM10007901_17880</name>
</gene>
<evidence type="ECO:0000259" key="2">
    <source>
        <dbReference type="Pfam" id="PF04471"/>
    </source>
</evidence>
<evidence type="ECO:0000256" key="1">
    <source>
        <dbReference type="SAM" id="Phobius"/>
    </source>
</evidence>
<dbReference type="InterPro" id="IPR011335">
    <property type="entry name" value="Restrct_endonuc-II-like"/>
</dbReference>
<feature type="domain" description="Restriction endonuclease type IV Mrr" evidence="2">
    <location>
        <begin position="105"/>
        <end position="214"/>
    </location>
</feature>
<dbReference type="EMBL" id="BSOB01000014">
    <property type="protein sequence ID" value="GLQ92837.1"/>
    <property type="molecule type" value="Genomic_DNA"/>
</dbReference>
<proteinExistence type="predicted"/>
<protein>
    <submittedName>
        <fullName evidence="3">Membrane protein</fullName>
    </submittedName>
</protein>
<feature type="transmembrane region" description="Helical" evidence="1">
    <location>
        <begin position="65"/>
        <end position="86"/>
    </location>
</feature>
<comment type="caution">
    <text evidence="3">The sequence shown here is derived from an EMBL/GenBank/DDBJ whole genome shotgun (WGS) entry which is preliminary data.</text>
</comment>
<reference evidence="4" key="1">
    <citation type="journal article" date="2019" name="Int. J. Syst. Evol. Microbiol.">
        <title>The Global Catalogue of Microorganisms (GCM) 10K type strain sequencing project: providing services to taxonomists for standard genome sequencing and annotation.</title>
        <authorList>
            <consortium name="The Broad Institute Genomics Platform"/>
            <consortium name="The Broad Institute Genome Sequencing Center for Infectious Disease"/>
            <person name="Wu L."/>
            <person name="Ma J."/>
        </authorList>
    </citation>
    <scope>NUCLEOTIDE SEQUENCE [LARGE SCALE GENOMIC DNA]</scope>
    <source>
        <strain evidence="4">NBRC 111980</strain>
    </source>
</reference>
<sequence length="228" mass="24949">MGAQEGAVGRRKDGGIEMVSKLPWQSGVVLGVAGYAAMRYGLGWFMTTFGGPTGQALGTSLADGVYAPVAWLMLIACWLAALISFLDSRRRQHLLAAQTGLRSLSAMDWREFEMLVGEAFRRAGYKVQEIGLGGDDGGVDLILQKDGNTTLVQCKQWRTKLVDVRVVREMYGLLMHHRADAVKIVAIGHYTDDAQRFVHGKPIELISGDALLAMVRECQAATRQPKQV</sequence>
<dbReference type="InterPro" id="IPR011856">
    <property type="entry name" value="tRNA_endonuc-like_dom_sf"/>
</dbReference>
<evidence type="ECO:0000313" key="3">
    <source>
        <dbReference type="EMBL" id="GLQ92837.1"/>
    </source>
</evidence>
<dbReference type="Gene3D" id="3.40.1350.10">
    <property type="match status" value="1"/>
</dbReference>
<dbReference type="InterPro" id="IPR052906">
    <property type="entry name" value="Type_IV_Methyl-Rstrct_Enzyme"/>
</dbReference>
<keyword evidence="4" id="KW-1185">Reference proteome</keyword>
<dbReference type="SUPFAM" id="SSF52980">
    <property type="entry name" value="Restriction endonuclease-like"/>
    <property type="match status" value="1"/>
</dbReference>
<keyword evidence="1" id="KW-0812">Transmembrane</keyword>
<feature type="transmembrane region" description="Helical" evidence="1">
    <location>
        <begin position="27"/>
        <end position="45"/>
    </location>
</feature>
<keyword evidence="1" id="KW-0472">Membrane</keyword>
<organism evidence="3 4">
    <name type="scientific">Dyella acidisoli</name>
    <dbReference type="NCBI Taxonomy" id="1867834"/>
    <lineage>
        <taxon>Bacteria</taxon>
        <taxon>Pseudomonadati</taxon>
        <taxon>Pseudomonadota</taxon>
        <taxon>Gammaproteobacteria</taxon>
        <taxon>Lysobacterales</taxon>
        <taxon>Rhodanobacteraceae</taxon>
        <taxon>Dyella</taxon>
    </lineage>
</organism>